<dbReference type="GO" id="GO:0032483">
    <property type="term" value="P:regulation of Rab protein signal transduction"/>
    <property type="evidence" value="ECO:0007669"/>
    <property type="project" value="TreeGrafter"/>
</dbReference>
<organism evidence="5 6">
    <name type="scientific">Adineta steineri</name>
    <dbReference type="NCBI Taxonomy" id="433720"/>
    <lineage>
        <taxon>Eukaryota</taxon>
        <taxon>Metazoa</taxon>
        <taxon>Spiralia</taxon>
        <taxon>Gnathifera</taxon>
        <taxon>Rotifera</taxon>
        <taxon>Eurotatoria</taxon>
        <taxon>Bdelloidea</taxon>
        <taxon>Adinetida</taxon>
        <taxon>Adinetidae</taxon>
        <taxon>Adineta</taxon>
    </lineage>
</organism>
<dbReference type="PROSITE" id="PS50211">
    <property type="entry name" value="DENN"/>
    <property type="match status" value="1"/>
</dbReference>
<reference evidence="5" key="1">
    <citation type="submission" date="2021-02" db="EMBL/GenBank/DDBJ databases">
        <authorList>
            <person name="Nowell W R."/>
        </authorList>
    </citation>
    <scope>NUCLEOTIDE SEQUENCE</scope>
</reference>
<feature type="region of interest" description="Disordered" evidence="2">
    <location>
        <begin position="1739"/>
        <end position="1758"/>
    </location>
</feature>
<accession>A0A814TIN0</accession>
<feature type="region of interest" description="Disordered" evidence="2">
    <location>
        <begin position="1224"/>
        <end position="1246"/>
    </location>
</feature>
<evidence type="ECO:0000259" key="4">
    <source>
        <dbReference type="PROSITE" id="PS51498"/>
    </source>
</evidence>
<evidence type="ECO:0000256" key="1">
    <source>
        <dbReference type="ARBA" id="ARBA00022658"/>
    </source>
</evidence>
<dbReference type="InterPro" id="IPR001194">
    <property type="entry name" value="cDENN_dom"/>
</dbReference>
<evidence type="ECO:0000259" key="3">
    <source>
        <dbReference type="PROSITE" id="PS50211"/>
    </source>
</evidence>
<comment type="caution">
    <text evidence="5">The sequence shown here is derived from an EMBL/GenBank/DDBJ whole genome shotgun (WGS) entry which is preliminary data.</text>
</comment>
<dbReference type="SMART" id="SM00801">
    <property type="entry name" value="dDENN"/>
    <property type="match status" value="1"/>
</dbReference>
<dbReference type="InterPro" id="IPR043153">
    <property type="entry name" value="DENN_C"/>
</dbReference>
<dbReference type="InterPro" id="IPR023341">
    <property type="entry name" value="MABP"/>
</dbReference>
<dbReference type="SMART" id="SM00800">
    <property type="entry name" value="uDENN"/>
    <property type="match status" value="1"/>
</dbReference>
<feature type="domain" description="UDENN" evidence="3">
    <location>
        <begin position="204"/>
        <end position="663"/>
    </location>
</feature>
<protein>
    <submittedName>
        <fullName evidence="5">Uncharacterized protein</fullName>
    </submittedName>
</protein>
<keyword evidence="1" id="KW-0344">Guanine-nucleotide releasing factor</keyword>
<dbReference type="Pfam" id="PF03455">
    <property type="entry name" value="dDENN"/>
    <property type="match status" value="1"/>
</dbReference>
<dbReference type="InterPro" id="IPR037516">
    <property type="entry name" value="Tripartite_DENN"/>
</dbReference>
<evidence type="ECO:0000256" key="2">
    <source>
        <dbReference type="SAM" id="MobiDB-lite"/>
    </source>
</evidence>
<feature type="domain" description="MABP" evidence="4">
    <location>
        <begin position="53"/>
        <end position="212"/>
    </location>
</feature>
<dbReference type="Gene3D" id="3.40.50.11500">
    <property type="match status" value="1"/>
</dbReference>
<dbReference type="Gene3D" id="2.100.10.50">
    <property type="match status" value="1"/>
</dbReference>
<feature type="compositionally biased region" description="Low complexity" evidence="2">
    <location>
        <begin position="1814"/>
        <end position="1829"/>
    </location>
</feature>
<feature type="region of interest" description="Disordered" evidence="2">
    <location>
        <begin position="1811"/>
        <end position="1831"/>
    </location>
</feature>
<dbReference type="EMBL" id="CAJNON010000276">
    <property type="protein sequence ID" value="CAF1162790.1"/>
    <property type="molecule type" value="Genomic_DNA"/>
</dbReference>
<name>A0A814TIN0_9BILA</name>
<dbReference type="Proteomes" id="UP000663891">
    <property type="component" value="Unassembled WGS sequence"/>
</dbReference>
<dbReference type="PANTHER" id="PTHR12296:SF30">
    <property type="entry name" value="DENN DOMAIN-CONTAINING PROTEIN CRAG"/>
    <property type="match status" value="1"/>
</dbReference>
<feature type="compositionally biased region" description="Low complexity" evidence="2">
    <location>
        <begin position="1229"/>
        <end position="1244"/>
    </location>
</feature>
<sequence length="2227" mass="253561">MDEKRLVDHFALIGVGSTGSIKRDELLPTASTPTGDGSLQFSSRNYDFTPQHQQPIVDLAIIDRTHGEEPPAGYETIWTTPNNFSANLNHSGLRNHEMYLCIRRGRDKPPITDIGVLFEGREKVMENVSIIETTLHGYPANIFSSLFSKERTLITYRRAATMILCNSLAVTDICVIIENKGETPPHSFNKINKNLNRSMLGSDIYLCYKKSVIYPIRMQYRPNILYTFPLTHDNPSCKFPDKTPMFCFPMGAFIERWPSKVTLQSVTPSFSTFLLANTKQYGACISFYELFNAYDRLTLTNNDLINRIDIDNDHLYASTCIVLFSRYPFFDTFRRFLFTIYQLIASSGMITCNHNQLIDHIPLIEQYLKHFFYDVPFPSPAKPRIFVQYEEPLLIVLPEDNGLPQNGASFIDLLKNLGTDNTLTLFLHALLESKLLIHSLRSSVLTGVVEAVNSMLFPFQWQCSYIPLCPLALSDVLSAPIPFIIGIDSRYFDLCEPPADVICVDLDTNIIIGGTDEQKHWSVKMFPEKPFKILKQTLERIECQDLNTYQQNLHEIRTRLKCNRNDFELRIRMVKTERVMETRIREVFLRFMCTCFSGYEQFLRPITRRPNLSSTDASLLFDFDKFLHSRGSSDSRFYSHIVHTQMFARFIEERSFLSSSTLNQTTSILEDHHHNYSLVVFDDCCVRLKQSIEHNKQTPIALLDTHEIEKRFSAEKTTLILPDFIDMSHSGTNGHLDSNNRQNQIISNGNRIHSQEQNNLPNLRVPQEPSAIKHVPNSPMVKRSKLERDKCQKVAREDKMKPTQWAYCLLSNVYSLWFMHLPIMIECYTTPRDILNYAYKILVQMNRQHLTNPDEICFRVIIQLCGLYDYPILAVKTYSFMKKTGVEWNAVTYGAYNKAVYEGTWERRDRWATLRSVFRAVWAFKTAHRYRLYRHNPRLSVSSLEDDDSDGAMSVDSNAVAPSNSIQPNKNLGSIDNLRDNQDDTLTSVLTSLAGTIKDFTESPYFPKMAFKKIPSIDGNADYKILRSANINNNNNNIITETVEKNSLSNLSDLPAKLDFSTLQSIAYQTVDGNADYKILRSANINNNNNNIITETVEKNSLSNLSDLPAKLDFSTLQSIAYQTARCEAGILMTTSNIEIGDIGMLSYRLPVAPRSSQTHNQQQTPRRSFSCLDNQDDTIIPIKWELTSRTQVLTNDPLGLLNPTPPTPTPQLILNRTSSMMNKPFANTTSLSSTSETKSTKTSIPKEDEISSLLNIPTSITQLRQKFNQSSFSSIYSPKKLNSIKSYALDRLTDLTASVKSNTIPLTQSKSLYTVKNPTIAKERTLTKDINNSKLRGSMSSLISQQSSNSSSLNTNNINGYDINNIHDDIKALRIDPSSVAIPINPTDENSNSPLRIIEMSSCNRCTECNHFLYDEEIMNGWSPDDSDLHTICVHCKAKTIPNLCIRIRDNTPIITSPTRDESSVTTPTNNVTQQSMIEKMKQSFRLQSASSSPPITVHYLSPLVLRKELENIIEVPDLNNNDLYKIDFKDKHPILFWNLIWFFRRIHVSSHLFQMLLRSLLYSSDNELKNNLQKNKCILGQEFIDEKISIRIRCMWDSAISYNDIAEPMYKTWEHDGYEGEHTPVANALITDEHSTVTGNPYFPKMAFKKIPSIDGNADYKILRSANINNNNNNIITETVEKNSLSNLSDLPAKLDFSTLQSIAYQTARCEAGILMTTSNIEIGDIGMLSYRLPVAPRSSQTHNQQQTPRRSFSCLDNQDDTITPIKWELTSRTQVLTNDPLGLLNPTPPTLTPQLILNRTSSMMNKPFANTTSLSSTSETKSTKTSIPKEDEISSLLNIPTSITQLRQKFNQSSFSSIYSPKKLNSIKSYALDRLTDLTASVKSNTIPLTQSKSLYTVKNPTIAKERTLTKDINNSKLRGSMSSLISQQSSNSSSLNTNNINGYDINNIHDDIKALRIDPSSVAIPINPTDENSNSPLRIIEMSSCNRCTECNHFLYDEEIMNGWSPDDSDLHTICVHCKAKTIPNLCIRIRDNTPIITSPTRDESSVTTPTNNVTQQSMIEKMKQSFRLQSASSSPPITVHYLSPLVLRKELENIIEVPDLNNNDLYKIDFKDKHPILFWNLIWFFRRIHVSSHLFQMLLRSLLYSTDNELKNNLQKNKCILGQEFIDEKISIRMRCMWDSAISYNDIAEPMYKTWEHDGYEGEHTPVANALITDEHSTVTGK</sequence>
<proteinExistence type="predicted"/>
<dbReference type="Pfam" id="PF03456">
    <property type="entry name" value="uDENN"/>
    <property type="match status" value="1"/>
</dbReference>
<dbReference type="SMART" id="SM00799">
    <property type="entry name" value="DENN"/>
    <property type="match status" value="1"/>
</dbReference>
<dbReference type="PANTHER" id="PTHR12296">
    <property type="entry name" value="DENN DOMAIN-CONTAINING PROTEIN 4"/>
    <property type="match status" value="1"/>
</dbReference>
<dbReference type="InterPro" id="IPR005113">
    <property type="entry name" value="uDENN_dom"/>
</dbReference>
<dbReference type="InterPro" id="IPR005112">
    <property type="entry name" value="dDENN_dom"/>
</dbReference>
<feature type="compositionally biased region" description="Polar residues" evidence="2">
    <location>
        <begin position="955"/>
        <end position="974"/>
    </location>
</feature>
<dbReference type="GO" id="GO:0005085">
    <property type="term" value="F:guanyl-nucleotide exchange factor activity"/>
    <property type="evidence" value="ECO:0007669"/>
    <property type="project" value="UniProtKB-KW"/>
</dbReference>
<evidence type="ECO:0000313" key="5">
    <source>
        <dbReference type="EMBL" id="CAF1162790.1"/>
    </source>
</evidence>
<gene>
    <name evidence="5" type="ORF">VCS650_LOCUS23456</name>
</gene>
<evidence type="ECO:0000313" key="6">
    <source>
        <dbReference type="Proteomes" id="UP000663891"/>
    </source>
</evidence>
<feature type="region of interest" description="Disordered" evidence="2">
    <location>
        <begin position="950"/>
        <end position="978"/>
    </location>
</feature>
<dbReference type="GO" id="GO:0031410">
    <property type="term" value="C:cytoplasmic vesicle"/>
    <property type="evidence" value="ECO:0007669"/>
    <property type="project" value="TreeGrafter"/>
</dbReference>
<dbReference type="Pfam" id="PF02141">
    <property type="entry name" value="DENN"/>
    <property type="match status" value="1"/>
</dbReference>
<feature type="compositionally biased region" description="Polar residues" evidence="2">
    <location>
        <begin position="1740"/>
        <end position="1758"/>
    </location>
</feature>
<dbReference type="InterPro" id="IPR051696">
    <property type="entry name" value="DENN_Domain_GEFs"/>
</dbReference>
<dbReference type="PROSITE" id="PS51498">
    <property type="entry name" value="MABP"/>
    <property type="match status" value="1"/>
</dbReference>
<dbReference type="OrthoDB" id="75250at2759"/>
<dbReference type="Gene3D" id="3.30.450.200">
    <property type="match status" value="1"/>
</dbReference>